<organism evidence="2 3">
    <name type="scientific">Coccomyxa viridis</name>
    <dbReference type="NCBI Taxonomy" id="1274662"/>
    <lineage>
        <taxon>Eukaryota</taxon>
        <taxon>Viridiplantae</taxon>
        <taxon>Chlorophyta</taxon>
        <taxon>core chlorophytes</taxon>
        <taxon>Trebouxiophyceae</taxon>
        <taxon>Trebouxiophyceae incertae sedis</taxon>
        <taxon>Coccomyxaceae</taxon>
        <taxon>Coccomyxa</taxon>
    </lineage>
</organism>
<evidence type="ECO:0000313" key="3">
    <source>
        <dbReference type="Proteomes" id="UP001497392"/>
    </source>
</evidence>
<dbReference type="EMBL" id="CAXHTA020000002">
    <property type="protein sequence ID" value="CAL5219300.1"/>
    <property type="molecule type" value="Genomic_DNA"/>
</dbReference>
<sequence>MVCPLRFVLLGASAAVALCGVAFVTHNSAKRSDRQGKVKDDTVWWRTFVDMLTGRYLWQAYQDWRERDVEPKLT</sequence>
<reference evidence="2 3" key="1">
    <citation type="submission" date="2024-06" db="EMBL/GenBank/DDBJ databases">
        <authorList>
            <person name="Kraege A."/>
            <person name="Thomma B."/>
        </authorList>
    </citation>
    <scope>NUCLEOTIDE SEQUENCE [LARGE SCALE GENOMIC DNA]</scope>
</reference>
<name>A0ABP1FL19_9CHLO</name>
<feature type="signal peptide" evidence="1">
    <location>
        <begin position="1"/>
        <end position="19"/>
    </location>
</feature>
<gene>
    <name evidence="2" type="primary">g1107</name>
    <name evidence="2" type="ORF">VP750_LOCUS959</name>
</gene>
<proteinExistence type="predicted"/>
<dbReference type="Proteomes" id="UP001497392">
    <property type="component" value="Unassembled WGS sequence"/>
</dbReference>
<protein>
    <submittedName>
        <fullName evidence="2">G1107 protein</fullName>
    </submittedName>
</protein>
<evidence type="ECO:0000256" key="1">
    <source>
        <dbReference type="SAM" id="SignalP"/>
    </source>
</evidence>
<feature type="chain" id="PRO_5046774213" evidence="1">
    <location>
        <begin position="20"/>
        <end position="74"/>
    </location>
</feature>
<accession>A0ABP1FL19</accession>
<keyword evidence="3" id="KW-1185">Reference proteome</keyword>
<evidence type="ECO:0000313" key="2">
    <source>
        <dbReference type="EMBL" id="CAL5219300.1"/>
    </source>
</evidence>
<comment type="caution">
    <text evidence="2">The sequence shown here is derived from an EMBL/GenBank/DDBJ whole genome shotgun (WGS) entry which is preliminary data.</text>
</comment>
<keyword evidence="1" id="KW-0732">Signal</keyword>